<gene>
    <name evidence="1" type="ORF">E7Y31_19955</name>
</gene>
<comment type="caution">
    <text evidence="1">The sequence shown here is derived from an EMBL/GenBank/DDBJ whole genome shotgun (WGS) entry which is preliminary data.</text>
</comment>
<accession>A0A4V3Z051</accession>
<organism evidence="1 2">
    <name type="scientific">Candidatus Frankia alpina</name>
    <dbReference type="NCBI Taxonomy" id="2699483"/>
    <lineage>
        <taxon>Bacteria</taxon>
        <taxon>Bacillati</taxon>
        <taxon>Actinomycetota</taxon>
        <taxon>Actinomycetes</taxon>
        <taxon>Frankiales</taxon>
        <taxon>Frankiaceae</taxon>
        <taxon>Frankia</taxon>
    </lineage>
</organism>
<dbReference type="EMBL" id="SSXH01000710">
    <property type="protein sequence ID" value="THJ45342.1"/>
    <property type="molecule type" value="Genomic_DNA"/>
</dbReference>
<evidence type="ECO:0000313" key="1">
    <source>
        <dbReference type="EMBL" id="THJ45342.1"/>
    </source>
</evidence>
<proteinExistence type="predicted"/>
<dbReference type="AlphaFoldDB" id="A0A4V3Z051"/>
<protein>
    <submittedName>
        <fullName evidence="1">Uncharacterized protein</fullName>
    </submittedName>
</protein>
<sequence>MPSPGLAWQTLSDPGALALVDADSGRAAALGRPHPADLPMVQIVDIERLAWGWLVPASRPQSERHLREQVAADPLNTMRGLCWLMAMWVVAVHLRTGRQPTLLIAELHVPGIWRGAQVPTSAAVWEDLAERIRLGVLAALTSDGDADARFEQGLRHPAGIAPVLLDYALRMLAELHRRMLDHGIDPREMAGTLALYTIDPQDRATACFRPLT</sequence>
<name>A0A4V3Z051_9ACTN</name>
<keyword evidence="2" id="KW-1185">Reference proteome</keyword>
<dbReference type="Proteomes" id="UP000305282">
    <property type="component" value="Unassembled WGS sequence"/>
</dbReference>
<dbReference type="OrthoDB" id="4539408at2"/>
<reference evidence="1 2" key="1">
    <citation type="submission" date="2019-04" db="EMBL/GenBank/DDBJ databases">
        <title>Draft genome sequences for three unisolated Alnus-infective Frankia Sp+ strains, AgTrS, AiOr and AvVan, the first sequenced Frankia strains able to sporulate in-planta.</title>
        <authorList>
            <person name="Bethencourt L."/>
            <person name="Vautrin F."/>
            <person name="Taib N."/>
            <person name="Dubost A."/>
            <person name="Castro-Garcia L."/>
            <person name="Imbaud O."/>
            <person name="Abrouk D."/>
            <person name="Fournier P."/>
            <person name="Briolay J."/>
            <person name="Nguyen A."/>
            <person name="Normand P."/>
            <person name="Fernandez M.P."/>
            <person name="Brochier-Armanet C."/>
            <person name="Herrera-Belaroussi A."/>
        </authorList>
    </citation>
    <scope>NUCLEOTIDE SEQUENCE [LARGE SCALE GENOMIC DNA]</scope>
    <source>
        <strain evidence="1 2">AvVan</strain>
    </source>
</reference>
<dbReference type="RefSeq" id="WP_136449359.1">
    <property type="nucleotide sequence ID" value="NZ_SSXH01000710.1"/>
</dbReference>
<evidence type="ECO:0000313" key="2">
    <source>
        <dbReference type="Proteomes" id="UP000305282"/>
    </source>
</evidence>